<feature type="transmembrane region" description="Helical" evidence="6">
    <location>
        <begin position="445"/>
        <end position="466"/>
    </location>
</feature>
<evidence type="ECO:0000256" key="1">
    <source>
        <dbReference type="ARBA" id="ARBA00004141"/>
    </source>
</evidence>
<feature type="transmembrane region" description="Helical" evidence="6">
    <location>
        <begin position="229"/>
        <end position="251"/>
    </location>
</feature>
<feature type="transmembrane region" description="Helical" evidence="6">
    <location>
        <begin position="339"/>
        <end position="366"/>
    </location>
</feature>
<dbReference type="InterPro" id="IPR002528">
    <property type="entry name" value="MATE_fam"/>
</dbReference>
<sequence>MSDYTNINTANEPSQQNCSGVAVADGFCPTDIQIPAGPDDDAVEIPKGTGSASKQKLCCKCRCLFPSASVAEYKETLKQLALLSWPVMLYLVTSLLLSMTSIIFSGHLGKDEIVASSLGQSVIHVFWRALMFGFANGADTLFSQTYGSKNKKRVGIIFQRMLLLITLLAIVCWGILLNTEGVLLLFGQDPQIAKLASGYSKIFIAATPADMVVSLLIKYLESQSIVWPVVGLVTIMGGLNILLHFIIVSALHGGLMGAVWAQVITYYLGAFMLLGYVCKKGIYKETWPGWSWECLQEWGTIMKLSVGGMGTGFVEWASFEAGFFITGLYGKTEVGAHAVLFNVSSVTWAISTGFGVGGTILIGNFLGAKNPVKAHMTASLCIVITALLGVLYIVFYLPVRNVLGYIFTKDIDVVLMVASILPIVAASEVFDSVNTAYYGILRGCGYLHVGAVVCIVGYAVGLSLGATLMFKYNYGLQGLWLGMLTSLILQFLLLMLFILFLIKWKKEAVKAQKRAAVLPNKKSLDKKQDGGIPLEPLKNPLEESVDILAQIDGQEFEESSSKSDESSIQRNKHHGDGNSSCQSVGDVEESGFHQQEPPEMQDSDCADVTEAGTTPKCSCSHEEKQHEARLEEEDDDSEIGVLTIGRLSLPQLILRRGSALFLCISFLLVSIYVSNDIIPSVRPAVPQSVNVTSNYTTEFTESFDLSTYVSS</sequence>
<evidence type="ECO:0000256" key="6">
    <source>
        <dbReference type="RuleBase" id="RU004914"/>
    </source>
</evidence>
<dbReference type="RefSeq" id="XP_022112046.1">
    <property type="nucleotide sequence ID" value="XM_022256354.1"/>
</dbReference>
<keyword evidence="5 6" id="KW-0472">Membrane</keyword>
<protein>
    <recommendedName>
        <fullName evidence="6">Multidrug and toxin extrusion protein</fullName>
    </recommendedName>
</protein>
<feature type="transmembrane region" description="Helical" evidence="6">
    <location>
        <begin position="82"/>
        <end position="105"/>
    </location>
</feature>
<evidence type="ECO:0000313" key="10">
    <source>
        <dbReference type="RefSeq" id="XP_022112047.1"/>
    </source>
</evidence>
<proteinExistence type="inferred from homology"/>
<evidence type="ECO:0000313" key="9">
    <source>
        <dbReference type="RefSeq" id="XP_022112046.1"/>
    </source>
</evidence>
<dbReference type="GO" id="GO:0042910">
    <property type="term" value="F:xenobiotic transmembrane transporter activity"/>
    <property type="evidence" value="ECO:0007669"/>
    <property type="project" value="InterPro"/>
</dbReference>
<dbReference type="InterPro" id="IPR045069">
    <property type="entry name" value="MATE_euk"/>
</dbReference>
<feature type="transmembrane region" description="Helical" evidence="6">
    <location>
        <begin position="162"/>
        <end position="186"/>
    </location>
</feature>
<evidence type="ECO:0000256" key="2">
    <source>
        <dbReference type="ARBA" id="ARBA00010199"/>
    </source>
</evidence>
<dbReference type="RefSeq" id="XP_022112047.1">
    <property type="nucleotide sequence ID" value="XM_022256355.1"/>
</dbReference>
<dbReference type="OMA" id="VKFCLYQ"/>
<dbReference type="OrthoDB" id="2126698at2759"/>
<gene>
    <name evidence="9 10" type="primary">LOC110991146</name>
</gene>
<dbReference type="GeneID" id="110991146"/>
<evidence type="ECO:0000313" key="8">
    <source>
        <dbReference type="Proteomes" id="UP000694845"/>
    </source>
</evidence>
<reference evidence="9 10" key="1">
    <citation type="submission" date="2025-04" db="UniProtKB">
        <authorList>
            <consortium name="RefSeq"/>
        </authorList>
    </citation>
    <scope>IDENTIFICATION</scope>
</reference>
<dbReference type="GO" id="GO:1990961">
    <property type="term" value="P:xenobiotic detoxification by transmembrane export across the plasma membrane"/>
    <property type="evidence" value="ECO:0007669"/>
    <property type="project" value="InterPro"/>
</dbReference>
<feature type="transmembrane region" description="Helical" evidence="6">
    <location>
        <begin position="378"/>
        <end position="399"/>
    </location>
</feature>
<feature type="region of interest" description="Disordered" evidence="7">
    <location>
        <begin position="556"/>
        <end position="620"/>
    </location>
</feature>
<dbReference type="CDD" id="cd13132">
    <property type="entry name" value="MATE_eukaryotic"/>
    <property type="match status" value="1"/>
</dbReference>
<dbReference type="GO" id="GO:0016020">
    <property type="term" value="C:membrane"/>
    <property type="evidence" value="ECO:0007669"/>
    <property type="project" value="UniProtKB-SubCell"/>
</dbReference>
<name>A0A8B8A7N3_ACAPL</name>
<comment type="subcellular location">
    <subcellularLocation>
        <location evidence="1">Membrane</location>
        <topology evidence="1">Multi-pass membrane protein</topology>
    </subcellularLocation>
</comment>
<keyword evidence="4 6" id="KW-1133">Transmembrane helix</keyword>
<dbReference type="KEGG" id="aplc:110991146"/>
<dbReference type="AlphaFoldDB" id="A0A8B8A7N3"/>
<feature type="transmembrane region" description="Helical" evidence="6">
    <location>
        <begin position="653"/>
        <end position="673"/>
    </location>
</feature>
<dbReference type="Pfam" id="PF01554">
    <property type="entry name" value="MatE"/>
    <property type="match status" value="2"/>
</dbReference>
<feature type="transmembrane region" description="Helical" evidence="6">
    <location>
        <begin position="478"/>
        <end position="502"/>
    </location>
</feature>
<feature type="transmembrane region" description="Helical" evidence="6">
    <location>
        <begin position="411"/>
        <end position="433"/>
    </location>
</feature>
<organism evidence="8 9">
    <name type="scientific">Acanthaster planci</name>
    <name type="common">Crown-of-thorns starfish</name>
    <dbReference type="NCBI Taxonomy" id="133434"/>
    <lineage>
        <taxon>Eukaryota</taxon>
        <taxon>Metazoa</taxon>
        <taxon>Echinodermata</taxon>
        <taxon>Eleutherozoa</taxon>
        <taxon>Asterozoa</taxon>
        <taxon>Asteroidea</taxon>
        <taxon>Valvatacea</taxon>
        <taxon>Valvatida</taxon>
        <taxon>Acanthasteridae</taxon>
        <taxon>Acanthaster</taxon>
    </lineage>
</organism>
<keyword evidence="3 6" id="KW-0812">Transmembrane</keyword>
<comment type="similarity">
    <text evidence="2 6">Belongs to the multi antimicrobial extrusion (MATE) (TC 2.A.66.1) family.</text>
</comment>
<evidence type="ECO:0000256" key="5">
    <source>
        <dbReference type="ARBA" id="ARBA00023136"/>
    </source>
</evidence>
<feature type="transmembrane region" description="Helical" evidence="6">
    <location>
        <begin position="198"/>
        <end position="217"/>
    </location>
</feature>
<evidence type="ECO:0000256" key="7">
    <source>
        <dbReference type="SAM" id="MobiDB-lite"/>
    </source>
</evidence>
<keyword evidence="8" id="KW-1185">Reference proteome</keyword>
<evidence type="ECO:0000256" key="4">
    <source>
        <dbReference type="ARBA" id="ARBA00022989"/>
    </source>
</evidence>
<feature type="transmembrane region" description="Helical" evidence="6">
    <location>
        <begin position="298"/>
        <end position="319"/>
    </location>
</feature>
<feature type="transmembrane region" description="Helical" evidence="6">
    <location>
        <begin position="257"/>
        <end position="277"/>
    </location>
</feature>
<evidence type="ECO:0000256" key="3">
    <source>
        <dbReference type="ARBA" id="ARBA00022692"/>
    </source>
</evidence>
<accession>A0A8B8A7N3</accession>
<dbReference type="NCBIfam" id="TIGR00797">
    <property type="entry name" value="matE"/>
    <property type="match status" value="1"/>
</dbReference>
<dbReference type="Proteomes" id="UP000694845">
    <property type="component" value="Unplaced"/>
</dbReference>
<dbReference type="PANTHER" id="PTHR11206">
    <property type="entry name" value="MULTIDRUG RESISTANCE PROTEIN"/>
    <property type="match status" value="1"/>
</dbReference>
<dbReference type="GO" id="GO:0015297">
    <property type="term" value="F:antiporter activity"/>
    <property type="evidence" value="ECO:0007669"/>
    <property type="project" value="InterPro"/>
</dbReference>